<dbReference type="Proteomes" id="UP000008311">
    <property type="component" value="Unassembled WGS sequence"/>
</dbReference>
<gene>
    <name evidence="1" type="ORF">RCOM_0606740</name>
</gene>
<dbReference type="AlphaFoldDB" id="B9SYA1"/>
<evidence type="ECO:0000313" key="1">
    <source>
        <dbReference type="EMBL" id="EEF31405.1"/>
    </source>
</evidence>
<reference evidence="2" key="1">
    <citation type="journal article" date="2010" name="Nat. Biotechnol.">
        <title>Draft genome sequence of the oilseed species Ricinus communis.</title>
        <authorList>
            <person name="Chan A.P."/>
            <person name="Crabtree J."/>
            <person name="Zhao Q."/>
            <person name="Lorenzi H."/>
            <person name="Orvis J."/>
            <person name="Puiu D."/>
            <person name="Melake-Berhan A."/>
            <person name="Jones K.M."/>
            <person name="Redman J."/>
            <person name="Chen G."/>
            <person name="Cahoon E.B."/>
            <person name="Gedil M."/>
            <person name="Stanke M."/>
            <person name="Haas B.J."/>
            <person name="Wortman J.R."/>
            <person name="Fraser-Liggett C.M."/>
            <person name="Ravel J."/>
            <person name="Rabinowicz P.D."/>
        </authorList>
    </citation>
    <scope>NUCLEOTIDE SEQUENCE [LARGE SCALE GENOMIC DNA]</scope>
    <source>
        <strain evidence="2">cv. Hale</strain>
    </source>
</reference>
<proteinExistence type="predicted"/>
<organism evidence="1 2">
    <name type="scientific">Ricinus communis</name>
    <name type="common">Castor bean</name>
    <dbReference type="NCBI Taxonomy" id="3988"/>
    <lineage>
        <taxon>Eukaryota</taxon>
        <taxon>Viridiplantae</taxon>
        <taxon>Streptophyta</taxon>
        <taxon>Embryophyta</taxon>
        <taxon>Tracheophyta</taxon>
        <taxon>Spermatophyta</taxon>
        <taxon>Magnoliopsida</taxon>
        <taxon>eudicotyledons</taxon>
        <taxon>Gunneridae</taxon>
        <taxon>Pentapetalae</taxon>
        <taxon>rosids</taxon>
        <taxon>fabids</taxon>
        <taxon>Malpighiales</taxon>
        <taxon>Euphorbiaceae</taxon>
        <taxon>Acalyphoideae</taxon>
        <taxon>Acalypheae</taxon>
        <taxon>Ricinus</taxon>
    </lineage>
</organism>
<dbReference type="InParanoid" id="B9SYA1"/>
<keyword evidence="2" id="KW-1185">Reference proteome</keyword>
<sequence>MNSKHLTQTRLAEETDNRETITVLVLNNGTMSTIATPLPHLPQTIVNSTKT</sequence>
<protein>
    <submittedName>
        <fullName evidence="1">Uncharacterized protein</fullName>
    </submittedName>
</protein>
<name>B9SYA1_RICCO</name>
<accession>B9SYA1</accession>
<evidence type="ECO:0000313" key="2">
    <source>
        <dbReference type="Proteomes" id="UP000008311"/>
    </source>
</evidence>
<dbReference type="EMBL" id="EQ974245">
    <property type="protein sequence ID" value="EEF31405.1"/>
    <property type="molecule type" value="Genomic_DNA"/>
</dbReference>